<feature type="compositionally biased region" description="Basic and acidic residues" evidence="2">
    <location>
        <begin position="460"/>
        <end position="473"/>
    </location>
</feature>
<dbReference type="InterPro" id="IPR013087">
    <property type="entry name" value="Znf_C2H2_type"/>
</dbReference>
<evidence type="ECO:0000256" key="2">
    <source>
        <dbReference type="SAM" id="MobiDB-lite"/>
    </source>
</evidence>
<evidence type="ECO:0000256" key="1">
    <source>
        <dbReference type="PROSITE-ProRule" id="PRU00042"/>
    </source>
</evidence>
<dbReference type="Proteomes" id="UP000515135">
    <property type="component" value="Unplaced"/>
</dbReference>
<feature type="domain" description="C2H2-type" evidence="3">
    <location>
        <begin position="371"/>
        <end position="400"/>
    </location>
</feature>
<dbReference type="GO" id="GO:0008270">
    <property type="term" value="F:zinc ion binding"/>
    <property type="evidence" value="ECO:0007669"/>
    <property type="project" value="UniProtKB-KW"/>
</dbReference>
<dbReference type="AlphaFoldDB" id="A0A6P4ZJ93"/>
<keyword evidence="1" id="KW-0479">Metal-binding</keyword>
<organism evidence="4 5">
    <name type="scientific">Branchiostoma belcheri</name>
    <name type="common">Amphioxus</name>
    <dbReference type="NCBI Taxonomy" id="7741"/>
    <lineage>
        <taxon>Eukaryota</taxon>
        <taxon>Metazoa</taxon>
        <taxon>Chordata</taxon>
        <taxon>Cephalochordata</taxon>
        <taxon>Leptocardii</taxon>
        <taxon>Amphioxiformes</taxon>
        <taxon>Branchiostomatidae</taxon>
        <taxon>Branchiostoma</taxon>
    </lineage>
</organism>
<feature type="region of interest" description="Disordered" evidence="2">
    <location>
        <begin position="123"/>
        <end position="211"/>
    </location>
</feature>
<evidence type="ECO:0000313" key="5">
    <source>
        <dbReference type="RefSeq" id="XP_019636823.1"/>
    </source>
</evidence>
<feature type="compositionally biased region" description="Basic residues" evidence="2">
    <location>
        <begin position="148"/>
        <end position="161"/>
    </location>
</feature>
<evidence type="ECO:0000313" key="4">
    <source>
        <dbReference type="Proteomes" id="UP000515135"/>
    </source>
</evidence>
<accession>A0A6P4ZJ93</accession>
<dbReference type="KEGG" id="bbel:109479305"/>
<feature type="region of interest" description="Disordered" evidence="2">
    <location>
        <begin position="431"/>
        <end position="546"/>
    </location>
</feature>
<protein>
    <submittedName>
        <fullName evidence="5">Uncharacterized protein LOC109479305</fullName>
    </submittedName>
</protein>
<sequence>MSGFDIFRLADRPLPNRSTNFNYAIYVPDAGSIAPVDFVEQLCGLVSFGACGRQGNALYCAICFKSKVGYHRVCKSVESIFPDIEFVVKSPMKLKPLGYIDAIRNDCEIMIVYEGGIIVEGRDKEEEQSQEEQEEPVQLKEESIVPTGRKRRRKQDKRLVHRQPPPEEEGGLVIDEGLEEYYTTNDQQNVPSYGKDSYPSAEPAKTWTPKQSRQDIVEGAKGNTASQLGGSHFGGKGWIPIAPKSALPRVGDSSLLASANITIGMIQNPDRTSQEAIYGESEVWSVAPVGSRDVKLPSQLHDANFSEGYRCEICLAWFKTLRMRSSHITSCRYKYGLARDGRTFDVRQRHLTKTGRGNHQDDGESLLKKEYKCELCGKSFDRLRIRSSHMKSCREKGDRANEVWNKQYRGKKRGRKGKKAMKVRELLKELMEAKDDGSEGSSKQELEVKDDKVEEDSEEESKPKTKHSPEGKNTENMTEDGNVQGVMGNKPDKDTNEQGNAISDISEQGNTHRTGMEQGMAGATVGKVDENCSDEKSVRENNRNVQ</sequence>
<keyword evidence="4" id="KW-1185">Reference proteome</keyword>
<gene>
    <name evidence="5" type="primary">LOC109479305</name>
</gene>
<reference evidence="5" key="1">
    <citation type="submission" date="2025-08" db="UniProtKB">
        <authorList>
            <consortium name="RefSeq"/>
        </authorList>
    </citation>
    <scope>IDENTIFICATION</scope>
    <source>
        <tissue evidence="5">Gonad</tissue>
    </source>
</reference>
<feature type="compositionally biased region" description="Polar residues" evidence="2">
    <location>
        <begin position="182"/>
        <end position="191"/>
    </location>
</feature>
<dbReference type="GeneID" id="109479305"/>
<feature type="compositionally biased region" description="Basic and acidic residues" evidence="2">
    <location>
        <begin position="431"/>
        <end position="452"/>
    </location>
</feature>
<feature type="compositionally biased region" description="Polar residues" evidence="2">
    <location>
        <begin position="497"/>
        <end position="513"/>
    </location>
</feature>
<dbReference type="RefSeq" id="XP_019636823.1">
    <property type="nucleotide sequence ID" value="XM_019781264.1"/>
</dbReference>
<name>A0A6P4ZJ93_BRABE</name>
<keyword evidence="1" id="KW-0862">Zinc</keyword>
<keyword evidence="1" id="KW-0863">Zinc-finger</keyword>
<dbReference type="PROSITE" id="PS50157">
    <property type="entry name" value="ZINC_FINGER_C2H2_2"/>
    <property type="match status" value="1"/>
</dbReference>
<proteinExistence type="predicted"/>
<feature type="compositionally biased region" description="Basic and acidic residues" evidence="2">
    <location>
        <begin position="527"/>
        <end position="546"/>
    </location>
</feature>
<evidence type="ECO:0000259" key="3">
    <source>
        <dbReference type="PROSITE" id="PS50157"/>
    </source>
</evidence>